<dbReference type="InterPro" id="IPR010920">
    <property type="entry name" value="LSM_dom_sf"/>
</dbReference>
<name>A0ABU5I4Z6_9HYPH</name>
<keyword evidence="4 5" id="KW-0472">Membrane</keyword>
<evidence type="ECO:0000313" key="7">
    <source>
        <dbReference type="EMBL" id="MDY8110170.1"/>
    </source>
</evidence>
<evidence type="ECO:0000313" key="8">
    <source>
        <dbReference type="Proteomes" id="UP001294412"/>
    </source>
</evidence>
<dbReference type="Proteomes" id="UP001294412">
    <property type="component" value="Unassembled WGS sequence"/>
</dbReference>
<dbReference type="SUPFAM" id="SSF50182">
    <property type="entry name" value="Sm-like ribonucleoproteins"/>
    <property type="match status" value="1"/>
</dbReference>
<keyword evidence="2 5" id="KW-0812">Transmembrane</keyword>
<dbReference type="InterPro" id="IPR023408">
    <property type="entry name" value="MscS_beta-dom_sf"/>
</dbReference>
<dbReference type="Pfam" id="PF00924">
    <property type="entry name" value="MS_channel_2nd"/>
    <property type="match status" value="1"/>
</dbReference>
<evidence type="ECO:0000256" key="1">
    <source>
        <dbReference type="ARBA" id="ARBA00004370"/>
    </source>
</evidence>
<accession>A0ABU5I4Z6</accession>
<evidence type="ECO:0000259" key="6">
    <source>
        <dbReference type="Pfam" id="PF00924"/>
    </source>
</evidence>
<dbReference type="RefSeq" id="WP_322187693.1">
    <property type="nucleotide sequence ID" value="NZ_JAXLPB010000004.1"/>
</dbReference>
<feature type="transmembrane region" description="Helical" evidence="5">
    <location>
        <begin position="52"/>
        <end position="75"/>
    </location>
</feature>
<evidence type="ECO:0000256" key="2">
    <source>
        <dbReference type="ARBA" id="ARBA00022692"/>
    </source>
</evidence>
<gene>
    <name evidence="7" type="ORF">U0C82_13580</name>
</gene>
<dbReference type="Gene3D" id="2.30.30.60">
    <property type="match status" value="1"/>
</dbReference>
<sequence length="252" mass="27011">MARSYLRKLAPLFSGVPHLATRRVLRGATFSLLGLLAAYASADLVQSLVYSATALAMAFVMATKEMIAGLFGGIVRRASQTMAVGDLIEIGSVRGTLKKAGLFMTSIEESEDFPNLGCKAVRTVLIPNGRFFEDCVIVQPQEARSVTTRFELTFESTRSMAEVAAWWDEKVALGKTQNLAEVGATLDFTLATTAGARPCVVVALCSAPAEAACLRRELTVAFLDWLRSNTDQGCASIQPAKRAGDVVLELVA</sequence>
<reference evidence="7 8" key="1">
    <citation type="submission" date="2023-12" db="EMBL/GenBank/DDBJ databases">
        <title>Description of Novel Strain Fulvimarina sp. 2208YS6-2-32 isolated from Uroteuthis (Photololigo) edulis.</title>
        <authorList>
            <person name="Park J.-S."/>
        </authorList>
    </citation>
    <scope>NUCLEOTIDE SEQUENCE [LARGE SCALE GENOMIC DNA]</scope>
    <source>
        <strain evidence="7 8">2208YS6-2-32</strain>
    </source>
</reference>
<comment type="subcellular location">
    <subcellularLocation>
        <location evidence="1">Membrane</location>
    </subcellularLocation>
</comment>
<proteinExistence type="predicted"/>
<dbReference type="InterPro" id="IPR006685">
    <property type="entry name" value="MscS_channel_2nd"/>
</dbReference>
<dbReference type="EMBL" id="JAXLPB010000004">
    <property type="protein sequence ID" value="MDY8110170.1"/>
    <property type="molecule type" value="Genomic_DNA"/>
</dbReference>
<keyword evidence="3 5" id="KW-1133">Transmembrane helix</keyword>
<feature type="domain" description="Mechanosensitive ion channel MscS" evidence="6">
    <location>
        <begin position="66"/>
        <end position="111"/>
    </location>
</feature>
<evidence type="ECO:0000256" key="4">
    <source>
        <dbReference type="ARBA" id="ARBA00023136"/>
    </source>
</evidence>
<keyword evidence="8" id="KW-1185">Reference proteome</keyword>
<organism evidence="7 8">
    <name type="scientific">Fulvimarina uroteuthidis</name>
    <dbReference type="NCBI Taxonomy" id="3098149"/>
    <lineage>
        <taxon>Bacteria</taxon>
        <taxon>Pseudomonadati</taxon>
        <taxon>Pseudomonadota</taxon>
        <taxon>Alphaproteobacteria</taxon>
        <taxon>Hyphomicrobiales</taxon>
        <taxon>Aurantimonadaceae</taxon>
        <taxon>Fulvimarina</taxon>
    </lineage>
</organism>
<evidence type="ECO:0000256" key="3">
    <source>
        <dbReference type="ARBA" id="ARBA00022989"/>
    </source>
</evidence>
<protein>
    <submittedName>
        <fullName evidence="7">Mechanosensitive ion channel</fullName>
    </submittedName>
</protein>
<comment type="caution">
    <text evidence="7">The sequence shown here is derived from an EMBL/GenBank/DDBJ whole genome shotgun (WGS) entry which is preliminary data.</text>
</comment>
<evidence type="ECO:0000256" key="5">
    <source>
        <dbReference type="SAM" id="Phobius"/>
    </source>
</evidence>